<keyword evidence="4" id="KW-1185">Reference proteome</keyword>
<feature type="chain" id="PRO_5012684071" evidence="2">
    <location>
        <begin position="22"/>
        <end position="310"/>
    </location>
</feature>
<dbReference type="AlphaFoldDB" id="A0A1R3L385"/>
<evidence type="ECO:0000256" key="1">
    <source>
        <dbReference type="SAM" id="MobiDB-lite"/>
    </source>
</evidence>
<protein>
    <submittedName>
        <fullName evidence="3">Uncharacterized protein</fullName>
    </submittedName>
</protein>
<evidence type="ECO:0000313" key="4">
    <source>
        <dbReference type="Proteomes" id="UP000187203"/>
    </source>
</evidence>
<sequence length="310" mass="34982">MSKPPLIFFIVLAVIAILATRQFIKQRREAAVNDASPVRSMSVEVKTKREFPAPNRRSRQREEIVAEEMKYEAWFHPLNGAGDFKVNVSASDYHQMDKGVKGELKMQGTRFQFKYAKEEDFRLRGAAQLWRLLWLRGTQQHQLQAVHHHHKEQRNMDKVAQRRREGVHQVKQQKCPDANHQQTSQIKPHHRSPVGVDRGDRPPDRQSSRDTDPTALVSPAAGLCGTADQQTPRRMARQAGLATAAYWSGRRWRCWRAACAGFASAAAPRDVPVPAGSRRRHSATALLSPARRCRHSNRGSAPAGYPAPAS</sequence>
<comment type="caution">
    <text evidence="3">The sequence shown here is derived from an EMBL/GenBank/DDBJ whole genome shotgun (WGS) entry which is preliminary data.</text>
</comment>
<dbReference type="InterPro" id="IPR019635">
    <property type="entry name" value="DUF2500"/>
</dbReference>
<name>A0A1R3L385_9ROSI</name>
<evidence type="ECO:0000256" key="2">
    <source>
        <dbReference type="SAM" id="SignalP"/>
    </source>
</evidence>
<evidence type="ECO:0000313" key="3">
    <source>
        <dbReference type="EMBL" id="OMP13823.1"/>
    </source>
</evidence>
<dbReference type="Proteomes" id="UP000187203">
    <property type="component" value="Unassembled WGS sequence"/>
</dbReference>
<keyword evidence="2" id="KW-0732">Signal</keyword>
<feature type="compositionally biased region" description="Basic and acidic residues" evidence="1">
    <location>
        <begin position="153"/>
        <end position="168"/>
    </location>
</feature>
<feature type="signal peptide" evidence="2">
    <location>
        <begin position="1"/>
        <end position="21"/>
    </location>
</feature>
<gene>
    <name evidence="3" type="ORF">COLO4_00863</name>
</gene>
<feature type="region of interest" description="Disordered" evidence="1">
    <location>
        <begin position="269"/>
        <end position="310"/>
    </location>
</feature>
<dbReference type="Pfam" id="PF10694">
    <property type="entry name" value="DUF2500"/>
    <property type="match status" value="1"/>
</dbReference>
<feature type="compositionally biased region" description="Basic and acidic residues" evidence="1">
    <location>
        <begin position="197"/>
        <end position="212"/>
    </location>
</feature>
<accession>A0A1R3L385</accession>
<feature type="compositionally biased region" description="Low complexity" evidence="1">
    <location>
        <begin position="299"/>
        <end position="310"/>
    </location>
</feature>
<organism evidence="3 4">
    <name type="scientific">Corchorus olitorius</name>
    <dbReference type="NCBI Taxonomy" id="93759"/>
    <lineage>
        <taxon>Eukaryota</taxon>
        <taxon>Viridiplantae</taxon>
        <taxon>Streptophyta</taxon>
        <taxon>Embryophyta</taxon>
        <taxon>Tracheophyta</taxon>
        <taxon>Spermatophyta</taxon>
        <taxon>Magnoliopsida</taxon>
        <taxon>eudicotyledons</taxon>
        <taxon>Gunneridae</taxon>
        <taxon>Pentapetalae</taxon>
        <taxon>rosids</taxon>
        <taxon>malvids</taxon>
        <taxon>Malvales</taxon>
        <taxon>Malvaceae</taxon>
        <taxon>Grewioideae</taxon>
        <taxon>Apeibeae</taxon>
        <taxon>Corchorus</taxon>
    </lineage>
</organism>
<dbReference type="Gene3D" id="2.40.50.660">
    <property type="match status" value="1"/>
</dbReference>
<reference evidence="4" key="1">
    <citation type="submission" date="2013-09" db="EMBL/GenBank/DDBJ databases">
        <title>Corchorus olitorius genome sequencing.</title>
        <authorList>
            <person name="Alam M."/>
            <person name="Haque M.S."/>
            <person name="Islam M.S."/>
            <person name="Emdad E.M."/>
            <person name="Islam M.M."/>
            <person name="Ahmed B."/>
            <person name="Halim A."/>
            <person name="Hossen Q.M.M."/>
            <person name="Hossain M.Z."/>
            <person name="Ahmed R."/>
            <person name="Khan M.M."/>
            <person name="Islam R."/>
            <person name="Rashid M.M."/>
            <person name="Khan S.A."/>
            <person name="Rahman M.S."/>
            <person name="Alam M."/>
            <person name="Yahiya A.S."/>
            <person name="Khan M.S."/>
            <person name="Azam M.S."/>
            <person name="Haque T."/>
            <person name="Lashkar M.Z.H."/>
            <person name="Akhand A.I."/>
            <person name="Morshed G."/>
            <person name="Roy S."/>
            <person name="Uddin K.S."/>
            <person name="Rabeya T."/>
            <person name="Hossain A.S."/>
            <person name="Chowdhury A."/>
            <person name="Snigdha A.R."/>
            <person name="Mortoza M.S."/>
            <person name="Matin S.A."/>
            <person name="Hoque S.M.E."/>
            <person name="Islam M.K."/>
            <person name="Roy D.K."/>
            <person name="Haider R."/>
            <person name="Moosa M.M."/>
            <person name="Elias S.M."/>
            <person name="Hasan A.M."/>
            <person name="Jahan S."/>
            <person name="Shafiuddin M."/>
            <person name="Mahmood N."/>
            <person name="Shommy N.S."/>
        </authorList>
    </citation>
    <scope>NUCLEOTIDE SEQUENCE [LARGE SCALE GENOMIC DNA]</scope>
    <source>
        <strain evidence="4">cv. O-4</strain>
    </source>
</reference>
<feature type="region of interest" description="Disordered" evidence="1">
    <location>
        <begin position="144"/>
        <end position="231"/>
    </location>
</feature>
<proteinExistence type="predicted"/>
<dbReference type="EMBL" id="AWUE01003146">
    <property type="protein sequence ID" value="OMP13823.1"/>
    <property type="molecule type" value="Genomic_DNA"/>
</dbReference>